<sequence length="229" mass="24546">MNIQWHTTLALAAGMLTASGAARADLVYTYTSGEMERISSYLYGVPDEYGMPTTPGFSFSFAVRESWLSSSQPITLTLPASGASTVDQHFASAPAVAGSGNTVTINPDRSIAGWNFNLLLTESVPVPPFDPRITLGSVFGADTCNCSTFRYDTILYLDRGWGYVELGPAQVTYRSDSLPGNWSVAAVSAVPEPQTYLMMLGGLAVMGSVAWRRSRRQEGRIAGKALLPA</sequence>
<dbReference type="InterPro" id="IPR013424">
    <property type="entry name" value="Ice-binding_C"/>
</dbReference>
<accession>A0A8J2ULR5</accession>
<feature type="signal peptide" evidence="1">
    <location>
        <begin position="1"/>
        <end position="24"/>
    </location>
</feature>
<dbReference type="AlphaFoldDB" id="A0A8J2ULR5"/>
<gene>
    <name evidence="3" type="ORF">GCM10007205_21720</name>
</gene>
<reference evidence="3" key="1">
    <citation type="journal article" date="2014" name="Int. J. Syst. Evol. Microbiol.">
        <title>Complete genome sequence of Corynebacterium casei LMG S-19264T (=DSM 44701T), isolated from a smear-ripened cheese.</title>
        <authorList>
            <consortium name="US DOE Joint Genome Institute (JGI-PGF)"/>
            <person name="Walter F."/>
            <person name="Albersmeier A."/>
            <person name="Kalinowski J."/>
            <person name="Ruckert C."/>
        </authorList>
    </citation>
    <scope>NUCLEOTIDE SEQUENCE</scope>
    <source>
        <strain evidence="3">CCM 7086</strain>
    </source>
</reference>
<dbReference type="RefSeq" id="WP_229728991.1">
    <property type="nucleotide sequence ID" value="NZ_BMCG01000004.1"/>
</dbReference>
<evidence type="ECO:0000259" key="2">
    <source>
        <dbReference type="Pfam" id="PF07589"/>
    </source>
</evidence>
<organism evidence="3 4">
    <name type="scientific">Oxalicibacterium flavum</name>
    <dbReference type="NCBI Taxonomy" id="179467"/>
    <lineage>
        <taxon>Bacteria</taxon>
        <taxon>Pseudomonadati</taxon>
        <taxon>Pseudomonadota</taxon>
        <taxon>Betaproteobacteria</taxon>
        <taxon>Burkholderiales</taxon>
        <taxon>Oxalobacteraceae</taxon>
        <taxon>Oxalicibacterium</taxon>
    </lineage>
</organism>
<evidence type="ECO:0000313" key="3">
    <source>
        <dbReference type="EMBL" id="GGC12261.1"/>
    </source>
</evidence>
<dbReference type="NCBIfam" id="TIGR02595">
    <property type="entry name" value="PEP_CTERM"/>
    <property type="match status" value="1"/>
</dbReference>
<dbReference type="Proteomes" id="UP000620266">
    <property type="component" value="Unassembled WGS sequence"/>
</dbReference>
<protein>
    <recommendedName>
        <fullName evidence="2">Ice-binding protein C-terminal domain-containing protein</fullName>
    </recommendedName>
</protein>
<name>A0A8J2ULR5_9BURK</name>
<evidence type="ECO:0000313" key="4">
    <source>
        <dbReference type="Proteomes" id="UP000620266"/>
    </source>
</evidence>
<keyword evidence="4" id="KW-1185">Reference proteome</keyword>
<keyword evidence="1" id="KW-0732">Signal</keyword>
<dbReference type="EMBL" id="BMCG01000004">
    <property type="protein sequence ID" value="GGC12261.1"/>
    <property type="molecule type" value="Genomic_DNA"/>
</dbReference>
<reference evidence="3" key="2">
    <citation type="submission" date="2020-09" db="EMBL/GenBank/DDBJ databases">
        <authorList>
            <person name="Sun Q."/>
            <person name="Sedlacek I."/>
        </authorList>
    </citation>
    <scope>NUCLEOTIDE SEQUENCE</scope>
    <source>
        <strain evidence="3">CCM 7086</strain>
    </source>
</reference>
<evidence type="ECO:0000256" key="1">
    <source>
        <dbReference type="SAM" id="SignalP"/>
    </source>
</evidence>
<feature type="chain" id="PRO_5035297154" description="Ice-binding protein C-terminal domain-containing protein" evidence="1">
    <location>
        <begin position="25"/>
        <end position="229"/>
    </location>
</feature>
<feature type="domain" description="Ice-binding protein C-terminal" evidence="2">
    <location>
        <begin position="189"/>
        <end position="213"/>
    </location>
</feature>
<comment type="caution">
    <text evidence="3">The sequence shown here is derived from an EMBL/GenBank/DDBJ whole genome shotgun (WGS) entry which is preliminary data.</text>
</comment>
<proteinExistence type="predicted"/>
<dbReference type="Pfam" id="PF07589">
    <property type="entry name" value="PEP-CTERM"/>
    <property type="match status" value="1"/>
</dbReference>